<name>A0A2H1J2Q7_9MICO</name>
<sequence length="80" mass="8387">MKPNRIWPILMALGSLAIMWGGGDADVPFPDSSPEQRSAVSVVAPSNCAHLVLTASENPENKRIVGVATDTQSAGIEGEQ</sequence>
<accession>A0A2H1J2Q7</accession>
<feature type="signal peptide" evidence="1">
    <location>
        <begin position="1"/>
        <end position="25"/>
    </location>
</feature>
<keyword evidence="1" id="KW-0732">Signal</keyword>
<dbReference type="AlphaFoldDB" id="A0A2H1J2Q7"/>
<dbReference type="EMBL" id="FXZD01000003">
    <property type="protein sequence ID" value="SMX81648.1"/>
    <property type="molecule type" value="Genomic_DNA"/>
</dbReference>
<feature type="chain" id="PRO_5039186270" evidence="1">
    <location>
        <begin position="26"/>
        <end position="80"/>
    </location>
</feature>
<protein>
    <submittedName>
        <fullName evidence="2">Uncharacterized protein</fullName>
    </submittedName>
</protein>
<dbReference type="Proteomes" id="UP000234433">
    <property type="component" value="Unassembled WGS sequence"/>
</dbReference>
<reference evidence="2 3" key="1">
    <citation type="submission" date="2017-03" db="EMBL/GenBank/DDBJ databases">
        <authorList>
            <person name="Afonso C.L."/>
            <person name="Miller P.J."/>
            <person name="Scott M.A."/>
            <person name="Spackman E."/>
            <person name="Goraichik I."/>
            <person name="Dimitrov K.M."/>
            <person name="Suarez D.L."/>
            <person name="Swayne D.E."/>
        </authorList>
    </citation>
    <scope>NUCLEOTIDE SEQUENCE [LARGE SCALE GENOMIC DNA]</scope>
    <source>
        <strain evidence="2 3">CNRZ 918</strain>
    </source>
</reference>
<evidence type="ECO:0000313" key="2">
    <source>
        <dbReference type="EMBL" id="SMX81648.1"/>
    </source>
</evidence>
<evidence type="ECO:0000313" key="3">
    <source>
        <dbReference type="Proteomes" id="UP000234433"/>
    </source>
</evidence>
<proteinExistence type="predicted"/>
<evidence type="ECO:0000256" key="1">
    <source>
        <dbReference type="SAM" id="SignalP"/>
    </source>
</evidence>
<gene>
    <name evidence="2" type="ORF">BANT918_01359</name>
</gene>
<organism evidence="2 3">
    <name type="scientific">Brevibacterium antiquum CNRZ 918</name>
    <dbReference type="NCBI Taxonomy" id="1255637"/>
    <lineage>
        <taxon>Bacteria</taxon>
        <taxon>Bacillati</taxon>
        <taxon>Actinomycetota</taxon>
        <taxon>Actinomycetes</taxon>
        <taxon>Micrococcales</taxon>
        <taxon>Brevibacteriaceae</taxon>
        <taxon>Brevibacterium</taxon>
    </lineage>
</organism>